<proteinExistence type="predicted"/>
<feature type="chain" id="PRO_5032459456" evidence="1">
    <location>
        <begin position="22"/>
        <end position="292"/>
    </location>
</feature>
<name>A0A836CIZ8_9STRA</name>
<dbReference type="EMBL" id="JAFCMP010000135">
    <property type="protein sequence ID" value="KAG5185321.1"/>
    <property type="molecule type" value="Genomic_DNA"/>
</dbReference>
<keyword evidence="1" id="KW-0732">Signal</keyword>
<organism evidence="2 3">
    <name type="scientific">Tribonema minus</name>
    <dbReference type="NCBI Taxonomy" id="303371"/>
    <lineage>
        <taxon>Eukaryota</taxon>
        <taxon>Sar</taxon>
        <taxon>Stramenopiles</taxon>
        <taxon>Ochrophyta</taxon>
        <taxon>PX clade</taxon>
        <taxon>Xanthophyceae</taxon>
        <taxon>Tribonematales</taxon>
        <taxon>Tribonemataceae</taxon>
        <taxon>Tribonema</taxon>
    </lineage>
</organism>
<protein>
    <submittedName>
        <fullName evidence="2">Uncharacterized protein</fullName>
    </submittedName>
</protein>
<evidence type="ECO:0000313" key="2">
    <source>
        <dbReference type="EMBL" id="KAG5185321.1"/>
    </source>
</evidence>
<sequence length="292" mass="31957">MGRSGVLRVVALSLACTPSTAFVLAPGGARVCRTHAAVRVGAPAGTVRLHTFDESRVIEHLEKDMKGDLALLSFKFGKFISSIEDIEDIHVGRIDGDFMSIDVVYCNKDDDTCVAVEVPIQFPHHCDTEQEIDDAIHELEEMVCNDGDKCETDWETGAARRAAAAALDPALVETMRRIEAVMTADFQDELLSFVARYSAVPVACAVRRCEMQALTPYGFGVAAEAAGGGEAVPTVYVPFDKECKRGSKQVQSAQHMSIGPFDGELQQAWERRYNHYAAASARGMRCFYSRAR</sequence>
<dbReference type="AlphaFoldDB" id="A0A836CIZ8"/>
<dbReference type="Proteomes" id="UP000664859">
    <property type="component" value="Unassembled WGS sequence"/>
</dbReference>
<keyword evidence="3" id="KW-1185">Reference proteome</keyword>
<reference evidence="2" key="1">
    <citation type="submission" date="2021-02" db="EMBL/GenBank/DDBJ databases">
        <title>First Annotated Genome of the Yellow-green Alga Tribonema minus.</title>
        <authorList>
            <person name="Mahan K.M."/>
        </authorList>
    </citation>
    <scope>NUCLEOTIDE SEQUENCE</scope>
    <source>
        <strain evidence="2">UTEX B ZZ1240</strain>
    </source>
</reference>
<evidence type="ECO:0000313" key="3">
    <source>
        <dbReference type="Proteomes" id="UP000664859"/>
    </source>
</evidence>
<accession>A0A836CIZ8</accession>
<gene>
    <name evidence="2" type="ORF">JKP88DRAFT_262685</name>
</gene>
<evidence type="ECO:0000256" key="1">
    <source>
        <dbReference type="SAM" id="SignalP"/>
    </source>
</evidence>
<comment type="caution">
    <text evidence="2">The sequence shown here is derived from an EMBL/GenBank/DDBJ whole genome shotgun (WGS) entry which is preliminary data.</text>
</comment>
<feature type="signal peptide" evidence="1">
    <location>
        <begin position="1"/>
        <end position="21"/>
    </location>
</feature>